<feature type="transmembrane region" description="Helical" evidence="2">
    <location>
        <begin position="66"/>
        <end position="87"/>
    </location>
</feature>
<protein>
    <recommendedName>
        <fullName evidence="5">Vegetative cell wall protein gp1</fullName>
    </recommendedName>
</protein>
<evidence type="ECO:0000256" key="1">
    <source>
        <dbReference type="SAM" id="MobiDB-lite"/>
    </source>
</evidence>
<evidence type="ECO:0000313" key="3">
    <source>
        <dbReference type="EMBL" id="MDT0573755.1"/>
    </source>
</evidence>
<dbReference type="RefSeq" id="WP_033531926.1">
    <property type="nucleotide sequence ID" value="NZ_JAVRFJ010000056.1"/>
</dbReference>
<organism evidence="3 4">
    <name type="scientific">Streptomyces gottesmaniae</name>
    <dbReference type="NCBI Taxonomy" id="3075518"/>
    <lineage>
        <taxon>Bacteria</taxon>
        <taxon>Bacillati</taxon>
        <taxon>Actinomycetota</taxon>
        <taxon>Actinomycetes</taxon>
        <taxon>Kitasatosporales</taxon>
        <taxon>Streptomycetaceae</taxon>
        <taxon>Streptomyces</taxon>
    </lineage>
</organism>
<dbReference type="EMBL" id="JAVRFJ010000056">
    <property type="protein sequence ID" value="MDT0573755.1"/>
    <property type="molecule type" value="Genomic_DNA"/>
</dbReference>
<evidence type="ECO:0008006" key="5">
    <source>
        <dbReference type="Google" id="ProtNLM"/>
    </source>
</evidence>
<accession>A0ABU2ZAY1</accession>
<sequence>MNGFLTELGKRLAERWLSLLVLPGALFLGVLAAGRFLGHARWYDVAALPDGLDAHTTQATGSAARAVLLLTAFLLAASACGLAAQALGSQVERVWLAADWPNWPKRTHPAVLRLIAHRQRRYDERREQVARSAAEDHVLGDSSGPAGMGLRTAVARHRLRRIADARPVRPTWPGDRLDAVDARLNEQLGVDVAAVWPLLWLHAPDTTRAEITAARDAMQRATTLAGWALLYLAVAGVWWPGALVSAAIMATAWHRFRVTTDAYATLVEAATRLHVGDLARHLGLESDGPLTRRRGTDLTAHLTEGRPSTRRDPRPPTT</sequence>
<feature type="transmembrane region" description="Helical" evidence="2">
    <location>
        <begin position="228"/>
        <end position="253"/>
    </location>
</feature>
<feature type="region of interest" description="Disordered" evidence="1">
    <location>
        <begin position="286"/>
        <end position="318"/>
    </location>
</feature>
<name>A0ABU2ZAY1_9ACTN</name>
<evidence type="ECO:0000256" key="2">
    <source>
        <dbReference type="SAM" id="Phobius"/>
    </source>
</evidence>
<keyword evidence="4" id="KW-1185">Reference proteome</keyword>
<dbReference type="Proteomes" id="UP001180737">
    <property type="component" value="Unassembled WGS sequence"/>
</dbReference>
<keyword evidence="2" id="KW-0812">Transmembrane</keyword>
<proteinExistence type="predicted"/>
<feature type="compositionally biased region" description="Basic and acidic residues" evidence="1">
    <location>
        <begin position="303"/>
        <end position="318"/>
    </location>
</feature>
<keyword evidence="2" id="KW-1133">Transmembrane helix</keyword>
<reference evidence="3" key="1">
    <citation type="submission" date="2024-05" db="EMBL/GenBank/DDBJ databases">
        <title>30 novel species of actinomycetes from the DSMZ collection.</title>
        <authorList>
            <person name="Nouioui I."/>
        </authorList>
    </citation>
    <scope>NUCLEOTIDE SEQUENCE</scope>
    <source>
        <strain evidence="3">DSM 3412</strain>
    </source>
</reference>
<comment type="caution">
    <text evidence="3">The sequence shown here is derived from an EMBL/GenBank/DDBJ whole genome shotgun (WGS) entry which is preliminary data.</text>
</comment>
<evidence type="ECO:0000313" key="4">
    <source>
        <dbReference type="Proteomes" id="UP001180737"/>
    </source>
</evidence>
<keyword evidence="2" id="KW-0472">Membrane</keyword>
<gene>
    <name evidence="3" type="ORF">RM704_41010</name>
</gene>